<organism evidence="1 2">
    <name type="scientific">Eumeta variegata</name>
    <name type="common">Bagworm moth</name>
    <name type="synonym">Eumeta japonica</name>
    <dbReference type="NCBI Taxonomy" id="151549"/>
    <lineage>
        <taxon>Eukaryota</taxon>
        <taxon>Metazoa</taxon>
        <taxon>Ecdysozoa</taxon>
        <taxon>Arthropoda</taxon>
        <taxon>Hexapoda</taxon>
        <taxon>Insecta</taxon>
        <taxon>Pterygota</taxon>
        <taxon>Neoptera</taxon>
        <taxon>Endopterygota</taxon>
        <taxon>Lepidoptera</taxon>
        <taxon>Glossata</taxon>
        <taxon>Ditrysia</taxon>
        <taxon>Tineoidea</taxon>
        <taxon>Psychidae</taxon>
        <taxon>Oiketicinae</taxon>
        <taxon>Eumeta</taxon>
    </lineage>
</organism>
<proteinExistence type="predicted"/>
<gene>
    <name evidence="1" type="ORF">EVAR_78846_1</name>
</gene>
<sequence>MLRGGGNTVPSLLYQLFNKCRNSRRAPDDWCKAVITPFYKGNGWRAGVISHSHRIKTCLKFAALTFRSVSESSSGPLPLYHLTTLYINPLSNRYPIPIQEVGNALVTPLGFRHRLLSADALRRLHCSLTFKSDAYSAVTESIVTPCGRGQQPNI</sequence>
<comment type="caution">
    <text evidence="1">The sequence shown here is derived from an EMBL/GenBank/DDBJ whole genome shotgun (WGS) entry which is preliminary data.</text>
</comment>
<evidence type="ECO:0000313" key="1">
    <source>
        <dbReference type="EMBL" id="GBP20471.1"/>
    </source>
</evidence>
<dbReference type="OrthoDB" id="425681at2759"/>
<dbReference type="Proteomes" id="UP000299102">
    <property type="component" value="Unassembled WGS sequence"/>
</dbReference>
<keyword evidence="2" id="KW-1185">Reference proteome</keyword>
<name>A0A4C1U2D0_EUMVA</name>
<dbReference type="AlphaFoldDB" id="A0A4C1U2D0"/>
<evidence type="ECO:0000313" key="2">
    <source>
        <dbReference type="Proteomes" id="UP000299102"/>
    </source>
</evidence>
<dbReference type="EMBL" id="BGZK01000119">
    <property type="protein sequence ID" value="GBP20471.1"/>
    <property type="molecule type" value="Genomic_DNA"/>
</dbReference>
<reference evidence="1 2" key="1">
    <citation type="journal article" date="2019" name="Commun. Biol.">
        <title>The bagworm genome reveals a unique fibroin gene that provides high tensile strength.</title>
        <authorList>
            <person name="Kono N."/>
            <person name="Nakamura H."/>
            <person name="Ohtoshi R."/>
            <person name="Tomita M."/>
            <person name="Numata K."/>
            <person name="Arakawa K."/>
        </authorList>
    </citation>
    <scope>NUCLEOTIDE SEQUENCE [LARGE SCALE GENOMIC DNA]</scope>
</reference>
<accession>A0A4C1U2D0</accession>
<protein>
    <submittedName>
        <fullName evidence="1">Uncharacterized protein</fullName>
    </submittedName>
</protein>